<name>A0ABV8PVW9_9BACT</name>
<organism evidence="3 4">
    <name type="scientific">Parasediminibacterium paludis</name>
    <dbReference type="NCBI Taxonomy" id="908966"/>
    <lineage>
        <taxon>Bacteria</taxon>
        <taxon>Pseudomonadati</taxon>
        <taxon>Bacteroidota</taxon>
        <taxon>Chitinophagia</taxon>
        <taxon>Chitinophagales</taxon>
        <taxon>Chitinophagaceae</taxon>
        <taxon>Parasediminibacterium</taxon>
    </lineage>
</organism>
<sequence>MLKLINKNLQPEFDSIKDQNEEILWTDKPKFIPYTITAFSLGLFVLISSGFYYLVIKNISNVSNATDDFLIWFTMLPLGLFFISFLVKVLSYNNTSYAYTDKRIMVRSGFLGTDFKVIDYDKISDIEVSVSFVENLFGVGSIKFYSGRTEFNDGIITKLYDRWEAISFPYEVFKNLKQVATDVKTDFNYPNALRPDVNPGYKTKYTPKRN</sequence>
<dbReference type="EMBL" id="JBHSDC010000007">
    <property type="protein sequence ID" value="MFC4231486.1"/>
    <property type="molecule type" value="Genomic_DNA"/>
</dbReference>
<comment type="caution">
    <text evidence="3">The sequence shown here is derived from an EMBL/GenBank/DDBJ whole genome shotgun (WGS) entry which is preliminary data.</text>
</comment>
<accession>A0ABV8PVW9</accession>
<keyword evidence="1" id="KW-0812">Transmembrane</keyword>
<evidence type="ECO:0000259" key="2">
    <source>
        <dbReference type="Pfam" id="PF03703"/>
    </source>
</evidence>
<evidence type="ECO:0000313" key="3">
    <source>
        <dbReference type="EMBL" id="MFC4231486.1"/>
    </source>
</evidence>
<feature type="domain" description="YdbS-like PH" evidence="2">
    <location>
        <begin position="92"/>
        <end position="147"/>
    </location>
</feature>
<feature type="transmembrane region" description="Helical" evidence="1">
    <location>
        <begin position="31"/>
        <end position="54"/>
    </location>
</feature>
<keyword evidence="4" id="KW-1185">Reference proteome</keyword>
<dbReference type="Pfam" id="PF03703">
    <property type="entry name" value="bPH_2"/>
    <property type="match status" value="1"/>
</dbReference>
<evidence type="ECO:0000313" key="4">
    <source>
        <dbReference type="Proteomes" id="UP001595906"/>
    </source>
</evidence>
<proteinExistence type="predicted"/>
<keyword evidence="1" id="KW-1133">Transmembrane helix</keyword>
<keyword evidence="1" id="KW-0472">Membrane</keyword>
<gene>
    <name evidence="3" type="ORF">ACFOW1_06280</name>
</gene>
<dbReference type="InterPro" id="IPR005182">
    <property type="entry name" value="YdbS-like_PH"/>
</dbReference>
<evidence type="ECO:0000256" key="1">
    <source>
        <dbReference type="SAM" id="Phobius"/>
    </source>
</evidence>
<dbReference type="Proteomes" id="UP001595906">
    <property type="component" value="Unassembled WGS sequence"/>
</dbReference>
<feature type="transmembrane region" description="Helical" evidence="1">
    <location>
        <begin position="69"/>
        <end position="87"/>
    </location>
</feature>
<dbReference type="RefSeq" id="WP_379012974.1">
    <property type="nucleotide sequence ID" value="NZ_JBHSDC010000007.1"/>
</dbReference>
<reference evidence="4" key="1">
    <citation type="journal article" date="2019" name="Int. J. Syst. Evol. Microbiol.">
        <title>The Global Catalogue of Microorganisms (GCM) 10K type strain sequencing project: providing services to taxonomists for standard genome sequencing and annotation.</title>
        <authorList>
            <consortium name="The Broad Institute Genomics Platform"/>
            <consortium name="The Broad Institute Genome Sequencing Center for Infectious Disease"/>
            <person name="Wu L."/>
            <person name="Ma J."/>
        </authorList>
    </citation>
    <scope>NUCLEOTIDE SEQUENCE [LARGE SCALE GENOMIC DNA]</scope>
    <source>
        <strain evidence="4">CECT 8010</strain>
    </source>
</reference>
<protein>
    <submittedName>
        <fullName evidence="3">PH domain-containing protein</fullName>
    </submittedName>
</protein>